<dbReference type="Pfam" id="PF13031">
    <property type="entry name" value="DUF3892"/>
    <property type="match status" value="1"/>
</dbReference>
<sequence length="68" mass="7777">MEKRELQVIEEGDGGRNKKFKDVSSGQVYTLEEIANNISDFPGYHVVHRDGQIFIRSNPDGDRNNNLE</sequence>
<dbReference type="InterPro" id="IPR024997">
    <property type="entry name" value="DUF3892"/>
</dbReference>
<name>A0A366I6U5_9FIRM</name>
<dbReference type="Proteomes" id="UP000253490">
    <property type="component" value="Unassembled WGS sequence"/>
</dbReference>
<gene>
    <name evidence="1" type="ORF">DES36_108139</name>
</gene>
<organism evidence="1 2">
    <name type="scientific">Alkalibaculum bacchi</name>
    <dbReference type="NCBI Taxonomy" id="645887"/>
    <lineage>
        <taxon>Bacteria</taxon>
        <taxon>Bacillati</taxon>
        <taxon>Bacillota</taxon>
        <taxon>Clostridia</taxon>
        <taxon>Eubacteriales</taxon>
        <taxon>Eubacteriaceae</taxon>
        <taxon>Alkalibaculum</taxon>
    </lineage>
</organism>
<proteinExistence type="predicted"/>
<accession>A0A366I6U5</accession>
<reference evidence="1 2" key="1">
    <citation type="submission" date="2018-06" db="EMBL/GenBank/DDBJ databases">
        <title>Genomic Encyclopedia of Type Strains, Phase IV (KMG-IV): sequencing the most valuable type-strain genomes for metagenomic binning, comparative biology and taxonomic classification.</title>
        <authorList>
            <person name="Goeker M."/>
        </authorList>
    </citation>
    <scope>NUCLEOTIDE SEQUENCE [LARGE SCALE GENOMIC DNA]</scope>
    <source>
        <strain evidence="1 2">DSM 22112</strain>
    </source>
</reference>
<comment type="caution">
    <text evidence="1">The sequence shown here is derived from an EMBL/GenBank/DDBJ whole genome shotgun (WGS) entry which is preliminary data.</text>
</comment>
<dbReference type="AlphaFoldDB" id="A0A366I6U5"/>
<protein>
    <submittedName>
        <fullName evidence="1">Uncharacterized protein DUF3892</fullName>
    </submittedName>
</protein>
<evidence type="ECO:0000313" key="2">
    <source>
        <dbReference type="Proteomes" id="UP000253490"/>
    </source>
</evidence>
<dbReference type="RefSeq" id="WP_113920661.1">
    <property type="nucleotide sequence ID" value="NZ_QNRX01000008.1"/>
</dbReference>
<evidence type="ECO:0000313" key="1">
    <source>
        <dbReference type="EMBL" id="RBP64514.1"/>
    </source>
</evidence>
<dbReference type="EMBL" id="QNRX01000008">
    <property type="protein sequence ID" value="RBP64514.1"/>
    <property type="molecule type" value="Genomic_DNA"/>
</dbReference>
<dbReference type="OrthoDB" id="1647761at2"/>
<keyword evidence="2" id="KW-1185">Reference proteome</keyword>